<evidence type="ECO:0000313" key="5">
    <source>
        <dbReference type="Proteomes" id="UP000814243"/>
    </source>
</evidence>
<evidence type="ECO:0000313" key="4">
    <source>
        <dbReference type="EMBL" id="KAH9631322.1"/>
    </source>
</evidence>
<evidence type="ECO:0000259" key="3">
    <source>
        <dbReference type="Pfam" id="PF03732"/>
    </source>
</evidence>
<gene>
    <name evidence="4" type="ORF">HF086_012573</name>
</gene>
<feature type="region of interest" description="Disordered" evidence="2">
    <location>
        <begin position="190"/>
        <end position="215"/>
    </location>
</feature>
<evidence type="ECO:0000256" key="2">
    <source>
        <dbReference type="SAM" id="MobiDB-lite"/>
    </source>
</evidence>
<dbReference type="AlphaFoldDB" id="A0A922SB64"/>
<protein>
    <recommendedName>
        <fullName evidence="3">Retrotransposon gag domain-containing protein</fullName>
    </recommendedName>
</protein>
<sequence>MDVNALHKDELEFELACRGISDCRTVATMRKFLREILVREQSGESTISFKVPKSCIDNPGKEIILCENKLSEVITLISEVSQSPERSFFRRIHSRLSHLSNRVKLIIPSETSDIERHLTLLKNIQDAMTSLQDLQQEENEEDDAISEHDKDVLQKSLGDEAIQIMEQLEKCRNTVKSAPKRDTEIYQNRATKPDVDDTDEPRTTAEKPNFCSRHPGLQRSSTFDNGFYKRKLVPIKDWGVKFCGKGTVGVNAFLERIEELKEARNAADEDLFRYAIDFFEGEALIWFRANKGSVSSWSQLVELLLDTFQQPYYQEELLEEIKRRTQSKQESVLIYIAIMQNMFNRLPNPIPETQKLMILRRNLQPYFQKAICRDTFDTVSELTSVLRIVERTKLSCDKFKEPSTGEHSLERDLAYNGIDCPQNIKPNLKIEATSP</sequence>
<dbReference type="PANTHER" id="PTHR33194">
    <property type="entry name" value="ZINC KNUCKLE DOMAINCONTAINING PROTEIN"/>
    <property type="match status" value="1"/>
</dbReference>
<dbReference type="Pfam" id="PF03732">
    <property type="entry name" value="Retrotrans_gag"/>
    <property type="match status" value="1"/>
</dbReference>
<proteinExistence type="predicted"/>
<accession>A0A922SB64</accession>
<feature type="compositionally biased region" description="Basic and acidic residues" evidence="2">
    <location>
        <begin position="191"/>
        <end position="205"/>
    </location>
</feature>
<dbReference type="PANTHER" id="PTHR33194:SF4">
    <property type="entry name" value="CCHC-TYPE DOMAIN-CONTAINING PROTEIN"/>
    <property type="match status" value="1"/>
</dbReference>
<reference evidence="4" key="1">
    <citation type="journal article" date="2021" name="G3 (Bethesda)">
        <title>Genome and transcriptome analysis of the beet armyworm Spodoptera exigua reveals targets for pest control. .</title>
        <authorList>
            <person name="Simon S."/>
            <person name="Breeschoten T."/>
            <person name="Jansen H.J."/>
            <person name="Dirks R.P."/>
            <person name="Schranz M.E."/>
            <person name="Ros V.I.D."/>
        </authorList>
    </citation>
    <scope>NUCLEOTIDE SEQUENCE</scope>
    <source>
        <strain evidence="4">TB_SE_WUR_2020</strain>
    </source>
</reference>
<dbReference type="EMBL" id="JACEFF010000766">
    <property type="protein sequence ID" value="KAH9631322.1"/>
    <property type="molecule type" value="Genomic_DNA"/>
</dbReference>
<dbReference type="InterPro" id="IPR005162">
    <property type="entry name" value="Retrotrans_gag_dom"/>
</dbReference>
<keyword evidence="1" id="KW-0175">Coiled coil</keyword>
<evidence type="ECO:0000256" key="1">
    <source>
        <dbReference type="SAM" id="Coils"/>
    </source>
</evidence>
<organism evidence="4 5">
    <name type="scientific">Spodoptera exigua</name>
    <name type="common">Beet armyworm</name>
    <name type="synonym">Noctua fulgens</name>
    <dbReference type="NCBI Taxonomy" id="7107"/>
    <lineage>
        <taxon>Eukaryota</taxon>
        <taxon>Metazoa</taxon>
        <taxon>Ecdysozoa</taxon>
        <taxon>Arthropoda</taxon>
        <taxon>Hexapoda</taxon>
        <taxon>Insecta</taxon>
        <taxon>Pterygota</taxon>
        <taxon>Neoptera</taxon>
        <taxon>Endopterygota</taxon>
        <taxon>Lepidoptera</taxon>
        <taxon>Glossata</taxon>
        <taxon>Ditrysia</taxon>
        <taxon>Noctuoidea</taxon>
        <taxon>Noctuidae</taxon>
        <taxon>Amphipyrinae</taxon>
        <taxon>Spodoptera</taxon>
    </lineage>
</organism>
<comment type="caution">
    <text evidence="4">The sequence shown here is derived from an EMBL/GenBank/DDBJ whole genome shotgun (WGS) entry which is preliminary data.</text>
</comment>
<feature type="domain" description="Retrotransposon gag" evidence="3">
    <location>
        <begin position="275"/>
        <end position="364"/>
    </location>
</feature>
<name>A0A922SB64_SPOEX</name>
<feature type="coiled-coil region" evidence="1">
    <location>
        <begin position="121"/>
        <end position="151"/>
    </location>
</feature>
<dbReference type="Proteomes" id="UP000814243">
    <property type="component" value="Unassembled WGS sequence"/>
</dbReference>